<dbReference type="PANTHER" id="PTHR10948:SF23">
    <property type="entry name" value="TRANSPOSASE INSI FOR INSERTION SEQUENCE ELEMENT IS30A-RELATED"/>
    <property type="match status" value="1"/>
</dbReference>
<dbReference type="SUPFAM" id="SSF53098">
    <property type="entry name" value="Ribonuclease H-like"/>
    <property type="match status" value="1"/>
</dbReference>
<evidence type="ECO:0000256" key="1">
    <source>
        <dbReference type="SAM" id="MobiDB-lite"/>
    </source>
</evidence>
<dbReference type="PROSITE" id="PS50994">
    <property type="entry name" value="INTEGRASE"/>
    <property type="match status" value="1"/>
</dbReference>
<organism evidence="3 4">
    <name type="scientific">Dermacoccus abyssi</name>
    <dbReference type="NCBI Taxonomy" id="322596"/>
    <lineage>
        <taxon>Bacteria</taxon>
        <taxon>Bacillati</taxon>
        <taxon>Actinomycetota</taxon>
        <taxon>Actinomycetes</taxon>
        <taxon>Micrococcales</taxon>
        <taxon>Dermacoccaceae</taxon>
        <taxon>Dermacoccus</taxon>
    </lineage>
</organism>
<dbReference type="Pfam" id="PF00665">
    <property type="entry name" value="rve"/>
    <property type="match status" value="1"/>
</dbReference>
<sequence length="215" mass="24260">MRCRTSRSTTPLYTGQIRAPRQGSLLRSGRSLRHARVAKPRQRRGVLRNMASIHDRPASVEDRAEVGHWEGDLIMGQRPSAVATLVERSTRLVRVVALPDGYKADAVRDALIENLADVPPQFRRSLTWDRGREMAFHDQVTHALGMQVFFCDARSPWQRGTNEKHEPVAASVPREERRPTLLHPDRPRHHRDAHQRTAPARSSAGPHPTTPSPIA</sequence>
<dbReference type="NCBIfam" id="NF033563">
    <property type="entry name" value="transpos_IS30"/>
    <property type="match status" value="1"/>
</dbReference>
<feature type="compositionally biased region" description="Basic and acidic residues" evidence="1">
    <location>
        <begin position="161"/>
        <end position="185"/>
    </location>
</feature>
<dbReference type="Proteomes" id="UP000323565">
    <property type="component" value="Chromosome"/>
</dbReference>
<gene>
    <name evidence="3" type="ORF">FV141_04300</name>
</gene>
<dbReference type="InterPro" id="IPR051917">
    <property type="entry name" value="Transposase-Integrase"/>
</dbReference>
<dbReference type="InterPro" id="IPR012337">
    <property type="entry name" value="RNaseH-like_sf"/>
</dbReference>
<protein>
    <submittedName>
        <fullName evidence="3">IS30 family transposase</fullName>
    </submittedName>
</protein>
<dbReference type="InterPro" id="IPR001584">
    <property type="entry name" value="Integrase_cat-core"/>
</dbReference>
<dbReference type="PANTHER" id="PTHR10948">
    <property type="entry name" value="TRANSPOSASE"/>
    <property type="match status" value="1"/>
</dbReference>
<name>A0ABX5ZFG1_9MICO</name>
<dbReference type="EMBL" id="CP043031">
    <property type="protein sequence ID" value="QEH94600.1"/>
    <property type="molecule type" value="Genomic_DNA"/>
</dbReference>
<accession>A0ABX5ZFG1</accession>
<keyword evidence="4" id="KW-1185">Reference proteome</keyword>
<feature type="region of interest" description="Disordered" evidence="1">
    <location>
        <begin position="159"/>
        <end position="215"/>
    </location>
</feature>
<evidence type="ECO:0000313" key="4">
    <source>
        <dbReference type="Proteomes" id="UP000323565"/>
    </source>
</evidence>
<evidence type="ECO:0000259" key="2">
    <source>
        <dbReference type="PROSITE" id="PS50994"/>
    </source>
</evidence>
<reference evidence="3 4" key="1">
    <citation type="submission" date="2019-08" db="EMBL/GenBank/DDBJ databases">
        <title>Dermacoccus abyssi strain HZAU 226, whole genome Nanopore sequencing project.</title>
        <authorList>
            <person name="Guo A."/>
            <person name="Zhang X."/>
            <person name="Ruan Y."/>
            <person name="Liu W."/>
            <person name="Chen Q."/>
            <person name="Gu L."/>
        </authorList>
    </citation>
    <scope>NUCLEOTIDE SEQUENCE [LARGE SCALE GENOMIC DNA]</scope>
    <source>
        <strain evidence="3 4">HZAU 226</strain>
    </source>
</reference>
<evidence type="ECO:0000313" key="3">
    <source>
        <dbReference type="EMBL" id="QEH94600.1"/>
    </source>
</evidence>
<dbReference type="InterPro" id="IPR053392">
    <property type="entry name" value="Transposase_IS30-like"/>
</dbReference>
<proteinExistence type="predicted"/>
<feature type="domain" description="Integrase catalytic" evidence="2">
    <location>
        <begin position="53"/>
        <end position="164"/>
    </location>
</feature>